<dbReference type="InterPro" id="IPR041698">
    <property type="entry name" value="Methyltransf_25"/>
</dbReference>
<organism evidence="2">
    <name type="scientific">Phytobacter massiliensis</name>
    <dbReference type="NCBI Taxonomy" id="1485952"/>
    <lineage>
        <taxon>Bacteria</taxon>
        <taxon>Pseudomonadati</taxon>
        <taxon>Pseudomonadota</taxon>
        <taxon>Gammaproteobacteria</taxon>
        <taxon>Enterobacterales</taxon>
        <taxon>Enterobacteriaceae</taxon>
        <taxon>Phytobacter</taxon>
    </lineage>
</organism>
<keyword evidence="2" id="KW-0808">Transferase</keyword>
<evidence type="ECO:0000259" key="1">
    <source>
        <dbReference type="Pfam" id="PF13649"/>
    </source>
</evidence>
<dbReference type="AlphaFoldDB" id="A0A6N3F1E4"/>
<dbReference type="EMBL" id="CACRTZ010000029">
    <property type="protein sequence ID" value="VYU45840.1"/>
    <property type="molecule type" value="Genomic_DNA"/>
</dbReference>
<sequence length="192" mass="21488">MTINYYQNHAQRFFADTINVDMASLYAPFIAHLPPGARVLDAGCGSGRDARAFAEMGYQVEAFDASSEMVRLATQHSGLAVKQMTFSDVDATDRYDGIWCCASLLHVETHALPQAMRTLAQALKPGGIWYVSFKYGEQEREKEGRHFSDFTESTLTALVNGLANVQVASMWTTQDKRPDRDETWLNALLRKV</sequence>
<dbReference type="SUPFAM" id="SSF53335">
    <property type="entry name" value="S-adenosyl-L-methionine-dependent methyltransferases"/>
    <property type="match status" value="1"/>
</dbReference>
<dbReference type="RefSeq" id="WP_156566331.1">
    <property type="nucleotide sequence ID" value="NZ_CACRTZ010000029.1"/>
</dbReference>
<dbReference type="Pfam" id="PF13649">
    <property type="entry name" value="Methyltransf_25"/>
    <property type="match status" value="1"/>
</dbReference>
<gene>
    <name evidence="2" type="primary">tehB_1</name>
    <name evidence="2" type="ORF">EMLFYP7_02447</name>
</gene>
<evidence type="ECO:0000313" key="2">
    <source>
        <dbReference type="EMBL" id="VYU45840.1"/>
    </source>
</evidence>
<accession>A0A6N3F1E4</accession>
<dbReference type="EC" id="2.1.1.265" evidence="2"/>
<dbReference type="InterPro" id="IPR029063">
    <property type="entry name" value="SAM-dependent_MTases_sf"/>
</dbReference>
<proteinExistence type="predicted"/>
<reference evidence="2" key="1">
    <citation type="submission" date="2019-11" db="EMBL/GenBank/DDBJ databases">
        <authorList>
            <person name="Feng L."/>
        </authorList>
    </citation>
    <scope>NUCLEOTIDE SEQUENCE</scope>
    <source>
        <strain evidence="2">EMassiliensisLFYP7</strain>
    </source>
</reference>
<dbReference type="GO" id="GO:0032259">
    <property type="term" value="P:methylation"/>
    <property type="evidence" value="ECO:0007669"/>
    <property type="project" value="UniProtKB-KW"/>
</dbReference>
<dbReference type="Gene3D" id="3.40.50.150">
    <property type="entry name" value="Vaccinia Virus protein VP39"/>
    <property type="match status" value="1"/>
</dbReference>
<protein>
    <submittedName>
        <fullName evidence="2">Tellurite methyltransferase</fullName>
        <ecNumber evidence="2">2.1.1.265</ecNumber>
    </submittedName>
</protein>
<dbReference type="PANTHER" id="PTHR43464">
    <property type="entry name" value="METHYLTRANSFERASE"/>
    <property type="match status" value="1"/>
</dbReference>
<keyword evidence="2" id="KW-0489">Methyltransferase</keyword>
<dbReference type="PANTHER" id="PTHR43464:SF94">
    <property type="entry name" value="MALONYL-[ACYL-CARRIER PROTEIN] O-METHYLTRANSFERASE"/>
    <property type="match status" value="1"/>
</dbReference>
<name>A0A6N3F1E4_9ENTR</name>
<dbReference type="GO" id="GO:0008168">
    <property type="term" value="F:methyltransferase activity"/>
    <property type="evidence" value="ECO:0007669"/>
    <property type="project" value="UniProtKB-KW"/>
</dbReference>
<dbReference type="CDD" id="cd02440">
    <property type="entry name" value="AdoMet_MTases"/>
    <property type="match status" value="1"/>
</dbReference>
<feature type="domain" description="Methyltransferase" evidence="1">
    <location>
        <begin position="39"/>
        <end position="127"/>
    </location>
</feature>